<feature type="region of interest" description="Disordered" evidence="1">
    <location>
        <begin position="645"/>
        <end position="770"/>
    </location>
</feature>
<feature type="compositionally biased region" description="Polar residues" evidence="1">
    <location>
        <begin position="863"/>
        <end position="872"/>
    </location>
</feature>
<organism evidence="2 3">
    <name type="scientific">Talaromyces proteolyticus</name>
    <dbReference type="NCBI Taxonomy" id="1131652"/>
    <lineage>
        <taxon>Eukaryota</taxon>
        <taxon>Fungi</taxon>
        <taxon>Dikarya</taxon>
        <taxon>Ascomycota</taxon>
        <taxon>Pezizomycotina</taxon>
        <taxon>Eurotiomycetes</taxon>
        <taxon>Eurotiomycetidae</taxon>
        <taxon>Eurotiales</taxon>
        <taxon>Trichocomaceae</taxon>
        <taxon>Talaromyces</taxon>
        <taxon>Talaromyces sect. Bacilispori</taxon>
    </lineage>
</organism>
<keyword evidence="3" id="KW-1185">Reference proteome</keyword>
<feature type="compositionally biased region" description="Polar residues" evidence="1">
    <location>
        <begin position="655"/>
        <end position="680"/>
    </location>
</feature>
<feature type="region of interest" description="Disordered" evidence="1">
    <location>
        <begin position="424"/>
        <end position="452"/>
    </location>
</feature>
<feature type="compositionally biased region" description="Basic and acidic residues" evidence="1">
    <location>
        <begin position="892"/>
        <end position="906"/>
    </location>
</feature>
<feature type="compositionally biased region" description="Polar residues" evidence="1">
    <location>
        <begin position="1039"/>
        <end position="1049"/>
    </location>
</feature>
<feature type="region of interest" description="Disordered" evidence="1">
    <location>
        <begin position="1039"/>
        <end position="1073"/>
    </location>
</feature>
<feature type="region of interest" description="Disordered" evidence="1">
    <location>
        <begin position="820"/>
        <end position="1013"/>
    </location>
</feature>
<dbReference type="AlphaFoldDB" id="A0AAD4Q3R2"/>
<reference evidence="2" key="1">
    <citation type="submission" date="2021-12" db="EMBL/GenBank/DDBJ databases">
        <title>Convergent genome expansion in fungi linked to evolution of root-endophyte symbiosis.</title>
        <authorList>
            <consortium name="DOE Joint Genome Institute"/>
            <person name="Ke Y.-H."/>
            <person name="Bonito G."/>
            <person name="Liao H.-L."/>
            <person name="Looney B."/>
            <person name="Rojas-Flechas A."/>
            <person name="Nash J."/>
            <person name="Hameed K."/>
            <person name="Schadt C."/>
            <person name="Martin F."/>
            <person name="Crous P.W."/>
            <person name="Miettinen O."/>
            <person name="Magnuson J.K."/>
            <person name="Labbe J."/>
            <person name="Jacobson D."/>
            <person name="Doktycz M.J."/>
            <person name="Veneault-Fourrey C."/>
            <person name="Kuo A."/>
            <person name="Mondo S."/>
            <person name="Calhoun S."/>
            <person name="Riley R."/>
            <person name="Ohm R."/>
            <person name="LaButti K."/>
            <person name="Andreopoulos B."/>
            <person name="Pangilinan J."/>
            <person name="Nolan M."/>
            <person name="Tritt A."/>
            <person name="Clum A."/>
            <person name="Lipzen A."/>
            <person name="Daum C."/>
            <person name="Barry K."/>
            <person name="Grigoriev I.V."/>
            <person name="Vilgalys R."/>
        </authorList>
    </citation>
    <scope>NUCLEOTIDE SEQUENCE</scope>
    <source>
        <strain evidence="2">PMI_201</strain>
    </source>
</reference>
<evidence type="ECO:0000313" key="2">
    <source>
        <dbReference type="EMBL" id="KAH8702068.1"/>
    </source>
</evidence>
<sequence length="1243" mass="135335">MQNTYEPQEPSPFTRSRSVSVSSDVGRALQGTPPLVDPRPAFIAASAASQIVSVELEQNAMILGDGDNAIVSQGSLALLNGFLDYLLFNILASAKSTQLADLRPAIADVLKPRLAKEVVSAADEELSEYMGGDKEDEIQDFRGGQKPNGEFDLIRSWKLTRLRCMVYTRLGDLEEEEEGEYIALETLDESDDTPRRFSNHAGNITPAAAIFLTSIIEYLGEHALVLAGENAGNRLASFRNSANSADLDNVNLRVTVDENDMEKLALNPTLGRLWRTWKKRARTPTLSRTLSRESFSRRGFASGVSTSTLVDESIIRDPPHEDLTEEEHPQTHEPADIAIPVSDNDVNEIEIPGLWVDPEEVEAVQATVIEKVRRRSLQLTFSLRPSSETSAKPQSVTSSASHKRSQSLPVQRTAFPLATLEAFETTKDEESLQVEEKYSQTTHESEDSDETPAHIHLDAAQEEVVDSRAPSKAESLEVLERETQALKNSQKTSNINATSQQEEDDHATDGEVVEGQGTYQVPKLSSLPAQRPRRKSNRDLQQKEDPIATGYRDDHPLPTQGIAAMPPVNPSLMQQKTNFSEDKSRLHLSTQSQGATAPTSHPRQLDASAEGSAEDITNDRAHRALNGSRATSSLYTESIEVAHSISDDSEESVYRSRTPSYAASHAPSTTGQYRQNTGDNSPGRERAAVQRVILGSSTSQTSTKSRRSESISDRRPQTSGSATSTVSSKLKILIGRHPAENDIPLPGRPRRSSEASGSGEDLEEPTLDELIKSDETIRFTLTPRNMRAMELPASPRWNAPRNDLTQDRSGTADLAEFLKNTAPPGEQHSPRTPTDRTLPSPRVKSYTPLVNGLRAHPPEDNSAKSTPTSVHSPASPVSPGSDRGKSTMPQARDARTGHESVRDFAEFLRGTGPQGNTSVGTNRPSESSVRSHQRNGSTSVVTRPDTAQSGASRATARAGDSQSSPRKNGPRLQARDAAGNGGNKTSDLIDFIREGPPGASTHRIPPSINNEPSITASLASTRADSANYTGSINSLTSSRIPLLESNNRSDAPPPIPPKKRRGPRDPYAIDDSDDDLDALIETSKPSKPQRQEESMLDFLNSVPPPVSHKAPEPFILSSNPGPSKSSNGTSVLGLKGRFRRNTSVDKVPTLKKSMTSMRSAKFYAETSPAPPMPQVSSFVVKSGQPRTAAPLERPSRPTETSALADFLKNTGPPEPPVRVGTAMSEEKKDSTFSKIFRRKKFEF</sequence>
<feature type="compositionally biased region" description="Polar residues" evidence="1">
    <location>
        <begin position="717"/>
        <end position="728"/>
    </location>
</feature>
<evidence type="ECO:0000313" key="3">
    <source>
        <dbReference type="Proteomes" id="UP001201262"/>
    </source>
</evidence>
<feature type="compositionally biased region" description="Basic and acidic residues" evidence="1">
    <location>
        <begin position="537"/>
        <end position="556"/>
    </location>
</feature>
<feature type="compositionally biased region" description="Polar residues" evidence="1">
    <location>
        <begin position="914"/>
        <end position="952"/>
    </location>
</feature>
<feature type="compositionally biased region" description="Polar residues" evidence="1">
    <location>
        <begin position="485"/>
        <end position="500"/>
    </location>
</feature>
<gene>
    <name evidence="2" type="ORF">BGW36DRAFT_372139</name>
</gene>
<feature type="compositionally biased region" description="Basic and acidic residues" evidence="1">
    <location>
        <begin position="706"/>
        <end position="716"/>
    </location>
</feature>
<feature type="region of interest" description="Disordered" evidence="1">
    <location>
        <begin position="1116"/>
        <end position="1136"/>
    </location>
</feature>
<dbReference type="Proteomes" id="UP001201262">
    <property type="component" value="Unassembled WGS sequence"/>
</dbReference>
<feature type="compositionally biased region" description="Polar residues" evidence="1">
    <location>
        <begin position="384"/>
        <end position="410"/>
    </location>
</feature>
<dbReference type="GeneID" id="70245729"/>
<comment type="caution">
    <text evidence="2">The sequence shown here is derived from an EMBL/GenBank/DDBJ whole genome shotgun (WGS) entry which is preliminary data.</text>
</comment>
<evidence type="ECO:0000256" key="1">
    <source>
        <dbReference type="SAM" id="MobiDB-lite"/>
    </source>
</evidence>
<name>A0AAD4Q3R2_9EURO</name>
<dbReference type="RefSeq" id="XP_046075444.1">
    <property type="nucleotide sequence ID" value="XM_046215442.1"/>
</dbReference>
<protein>
    <submittedName>
        <fullName evidence="2">Uncharacterized protein</fullName>
    </submittedName>
</protein>
<feature type="region of interest" description="Disordered" evidence="1">
    <location>
        <begin position="384"/>
        <end position="412"/>
    </location>
</feature>
<proteinExistence type="predicted"/>
<accession>A0AAD4Q3R2</accession>
<feature type="region of interest" description="Disordered" evidence="1">
    <location>
        <begin position="1165"/>
        <end position="1230"/>
    </location>
</feature>
<feature type="compositionally biased region" description="Polar residues" evidence="1">
    <location>
        <begin position="587"/>
        <end position="602"/>
    </location>
</feature>
<feature type="compositionally biased region" description="Low complexity" evidence="1">
    <location>
        <begin position="1117"/>
        <end position="1130"/>
    </location>
</feature>
<feature type="region of interest" description="Disordered" evidence="1">
    <location>
        <begin position="484"/>
        <end position="629"/>
    </location>
</feature>
<feature type="compositionally biased region" description="Basic and acidic residues" evidence="1">
    <location>
        <begin position="424"/>
        <end position="438"/>
    </location>
</feature>
<dbReference type="EMBL" id="JAJTJA010000003">
    <property type="protein sequence ID" value="KAH8702068.1"/>
    <property type="molecule type" value="Genomic_DNA"/>
</dbReference>